<proteinExistence type="predicted"/>
<dbReference type="KEGG" id="gdi:GDI0968"/>
<dbReference type="InterPro" id="IPR024467">
    <property type="entry name" value="Xre/MbcA/ParS-like_toxin-bd"/>
</dbReference>
<feature type="domain" description="Antitoxin Xre/MbcA/ParS-like toxin-binding" evidence="1">
    <location>
        <begin position="86"/>
        <end position="131"/>
    </location>
</feature>
<dbReference type="Proteomes" id="UP000001176">
    <property type="component" value="Chromosome"/>
</dbReference>
<dbReference type="EMBL" id="AM889285">
    <property type="protein sequence ID" value="CAP54911.1"/>
    <property type="molecule type" value="Genomic_DNA"/>
</dbReference>
<protein>
    <recommendedName>
        <fullName evidence="1">Antitoxin Xre/MbcA/ParS-like toxin-binding domain-containing protein</fullName>
    </recommendedName>
</protein>
<accession>A9HC81</accession>
<gene>
    <name evidence="2" type="ordered locus">GDI0968</name>
</gene>
<sequence>MIPQYGQYMGHSIMSETTFLADAFDPSGLIAAERLSNMLHITRGELAATLGLSRDAVSKSARLGRLATQARLRDMVEILNRVRPWAGSAQQAFAWYRSQPLPSFGDQTAEALVREGRADAVRRYLDRIATGGYA</sequence>
<dbReference type="AlphaFoldDB" id="A9HC81"/>
<organism evidence="2 3">
    <name type="scientific">Gluconacetobacter diazotrophicus (strain ATCC 49037 / DSM 5601 / CCUG 37298 / CIP 103539 / LMG 7603 / PAl5)</name>
    <dbReference type="NCBI Taxonomy" id="272568"/>
    <lineage>
        <taxon>Bacteria</taxon>
        <taxon>Pseudomonadati</taxon>
        <taxon>Pseudomonadota</taxon>
        <taxon>Alphaproteobacteria</taxon>
        <taxon>Acetobacterales</taxon>
        <taxon>Acetobacteraceae</taxon>
        <taxon>Gluconacetobacter</taxon>
    </lineage>
</organism>
<dbReference type="Pfam" id="PF09722">
    <property type="entry name" value="Xre_MbcA_ParS_C"/>
    <property type="match status" value="1"/>
</dbReference>
<evidence type="ECO:0000313" key="3">
    <source>
        <dbReference type="Proteomes" id="UP000001176"/>
    </source>
</evidence>
<evidence type="ECO:0000313" key="2">
    <source>
        <dbReference type="EMBL" id="CAP54911.1"/>
    </source>
</evidence>
<name>A9HC81_GLUDA</name>
<keyword evidence="3" id="KW-1185">Reference proteome</keyword>
<evidence type="ECO:0000259" key="1">
    <source>
        <dbReference type="Pfam" id="PF09722"/>
    </source>
</evidence>
<reference evidence="2 3" key="1">
    <citation type="journal article" date="2009" name="BMC Genomics">
        <title>Complete genome sequence of the sugarcane nitrogen-fixing endophyte Gluconacetobacter diazotrophicus Pal5.</title>
        <authorList>
            <person name="Bertalan M."/>
            <person name="Albano R."/>
            <person name="Padua V."/>
            <person name="Rouws L."/>
            <person name="Rojas C."/>
            <person name="Hemerly A."/>
            <person name="Teixeira K."/>
            <person name="Schwab S."/>
            <person name="Araujo J."/>
            <person name="Oliveira A."/>
            <person name="Franca L."/>
            <person name="Magalhaes V."/>
            <person name="Alqueres S."/>
            <person name="Cardoso A."/>
            <person name="Almeida W."/>
            <person name="Loureiro M.M."/>
            <person name="Nogueira E."/>
            <person name="Cidade D."/>
            <person name="Oliveira D."/>
            <person name="Simao T."/>
            <person name="Macedo J."/>
            <person name="Valadao A."/>
            <person name="Dreschsel M."/>
            <person name="Freitas F."/>
            <person name="Vidal M."/>
            <person name="Guedes H."/>
            <person name="Rodrigues E."/>
            <person name="Meneses C."/>
            <person name="Brioso P."/>
            <person name="Pozzer L."/>
            <person name="Figueiredo D."/>
            <person name="Montano H."/>
            <person name="Junior J."/>
            <person name="Filho G."/>
            <person name="Flores V."/>
            <person name="Ferreira B."/>
            <person name="Branco A."/>
            <person name="Gonzalez P."/>
            <person name="Guillobel H."/>
            <person name="Lemos M."/>
            <person name="Seibel L."/>
            <person name="Macedo J."/>
            <person name="Alves-Ferreira M."/>
            <person name="Sachetto-Martins G."/>
            <person name="Coelho A."/>
            <person name="Santos E."/>
            <person name="Amaral G."/>
            <person name="Neves A."/>
            <person name="Pacheco A.B."/>
            <person name="Carvalho D."/>
            <person name="Lery L."/>
            <person name="Bisch P."/>
            <person name="Rossle S.C."/>
            <person name="Urmenyi T."/>
            <person name="Kruger W.V."/>
            <person name="Martins O."/>
            <person name="Baldani J.I."/>
            <person name="Ferreira P.C."/>
        </authorList>
    </citation>
    <scope>NUCLEOTIDE SEQUENCE [LARGE SCALE GENOMIC DNA]</scope>
    <source>
        <strain evidence="3">ATCC 49037 / DSM 5601 / CCUG 37298 / CIP 103539 / LMG 7603 / PAl5</strain>
    </source>
</reference>